<dbReference type="InterPro" id="IPR009288">
    <property type="entry name" value="AIG2-like_dom"/>
</dbReference>
<reference evidence="4 5" key="1">
    <citation type="submission" date="2016-10" db="EMBL/GenBank/DDBJ databases">
        <authorList>
            <person name="de Groot N.N."/>
        </authorList>
    </citation>
    <scope>NUCLEOTIDE SEQUENCE [LARGE SCALE GENOMIC DNA]</scope>
    <source>
        <strain evidence="4 5">CGMCC 1.10210</strain>
    </source>
</reference>
<dbReference type="OrthoDB" id="8478759at2"/>
<evidence type="ECO:0000256" key="2">
    <source>
        <dbReference type="ARBA" id="ARBA00030602"/>
    </source>
</evidence>
<dbReference type="GO" id="GO:0016740">
    <property type="term" value="F:transferase activity"/>
    <property type="evidence" value="ECO:0007669"/>
    <property type="project" value="UniProtKB-KW"/>
</dbReference>
<proteinExistence type="predicted"/>
<dbReference type="SUPFAM" id="SSF110857">
    <property type="entry name" value="Gamma-glutamyl cyclotransferase-like"/>
    <property type="match status" value="1"/>
</dbReference>
<dbReference type="InterPro" id="IPR036568">
    <property type="entry name" value="GGCT-like_sf"/>
</dbReference>
<sequence length="150" mass="16530">MTHPPLFFYGTLRDPDILAATLGRTAALLDLIPATAPDYAAVYFPDRLYPALVRRIGAAAPGLLLSNATHNDRVALDAFEGDEYRRGRLRVTTETEQIEAEVYLPVVTVPATAADWTLEQWTLHHRPLVIEDETAIAIAASKRPLASRNP</sequence>
<dbReference type="EMBL" id="FOMB01000001">
    <property type="protein sequence ID" value="SFB91356.1"/>
    <property type="molecule type" value="Genomic_DNA"/>
</dbReference>
<evidence type="ECO:0000313" key="5">
    <source>
        <dbReference type="Proteomes" id="UP000182258"/>
    </source>
</evidence>
<evidence type="ECO:0000313" key="4">
    <source>
        <dbReference type="EMBL" id="SFB91356.1"/>
    </source>
</evidence>
<dbReference type="Gene3D" id="3.10.490.10">
    <property type="entry name" value="Gamma-glutamyl cyclotransferase-like"/>
    <property type="match status" value="1"/>
</dbReference>
<name>A0A1I1EXA2_9HYPH</name>
<protein>
    <recommendedName>
        <fullName evidence="2">Putative gamma-glutamylcyclotransferase</fullName>
    </recommendedName>
</protein>
<dbReference type="PANTHER" id="PTHR31544:SF2">
    <property type="entry name" value="AIG2-LIKE PROTEIN D"/>
    <property type="match status" value="1"/>
</dbReference>
<organism evidence="4 5">
    <name type="scientific">Devosia psychrophila</name>
    <dbReference type="NCBI Taxonomy" id="728005"/>
    <lineage>
        <taxon>Bacteria</taxon>
        <taxon>Pseudomonadati</taxon>
        <taxon>Pseudomonadota</taxon>
        <taxon>Alphaproteobacteria</taxon>
        <taxon>Hyphomicrobiales</taxon>
        <taxon>Devosiaceae</taxon>
        <taxon>Devosia</taxon>
    </lineage>
</organism>
<dbReference type="CDD" id="cd06661">
    <property type="entry name" value="GGCT_like"/>
    <property type="match status" value="1"/>
</dbReference>
<dbReference type="InterPro" id="IPR013024">
    <property type="entry name" value="GGCT-like"/>
</dbReference>
<dbReference type="Pfam" id="PF06094">
    <property type="entry name" value="GGACT"/>
    <property type="match status" value="1"/>
</dbReference>
<gene>
    <name evidence="4" type="ORF">SAMN04488059_10119</name>
</gene>
<evidence type="ECO:0000259" key="3">
    <source>
        <dbReference type="Pfam" id="PF06094"/>
    </source>
</evidence>
<dbReference type="InterPro" id="IPR045038">
    <property type="entry name" value="AIG2-like"/>
</dbReference>
<accession>A0A1I1EXA2</accession>
<feature type="domain" description="Gamma-glutamylcyclotransferase AIG2-like" evidence="3">
    <location>
        <begin position="6"/>
        <end position="105"/>
    </location>
</feature>
<dbReference type="Proteomes" id="UP000182258">
    <property type="component" value="Unassembled WGS sequence"/>
</dbReference>
<dbReference type="PANTHER" id="PTHR31544">
    <property type="entry name" value="AIG2-LIKE PROTEIN D"/>
    <property type="match status" value="1"/>
</dbReference>
<evidence type="ECO:0000256" key="1">
    <source>
        <dbReference type="ARBA" id="ARBA00022679"/>
    </source>
</evidence>
<dbReference type="AlphaFoldDB" id="A0A1I1EXA2"/>
<keyword evidence="1 4" id="KW-0808">Transferase</keyword>
<dbReference type="RefSeq" id="WP_074797153.1">
    <property type="nucleotide sequence ID" value="NZ_FOMB01000001.1"/>
</dbReference>